<dbReference type="Proteomes" id="UP001186974">
    <property type="component" value="Unassembled WGS sequence"/>
</dbReference>
<evidence type="ECO:0000313" key="1">
    <source>
        <dbReference type="EMBL" id="KAK3076392.1"/>
    </source>
</evidence>
<proteinExistence type="predicted"/>
<dbReference type="EMBL" id="JAWDJW010004024">
    <property type="protein sequence ID" value="KAK3076392.1"/>
    <property type="molecule type" value="Genomic_DNA"/>
</dbReference>
<evidence type="ECO:0000313" key="2">
    <source>
        <dbReference type="Proteomes" id="UP001186974"/>
    </source>
</evidence>
<gene>
    <name evidence="1" type="ORF">LTS18_013152</name>
</gene>
<comment type="caution">
    <text evidence="1">The sequence shown here is derived from an EMBL/GenBank/DDBJ whole genome shotgun (WGS) entry which is preliminary data.</text>
</comment>
<accession>A0ACC3DIL7</accession>
<organism evidence="1 2">
    <name type="scientific">Coniosporium uncinatum</name>
    <dbReference type="NCBI Taxonomy" id="93489"/>
    <lineage>
        <taxon>Eukaryota</taxon>
        <taxon>Fungi</taxon>
        <taxon>Dikarya</taxon>
        <taxon>Ascomycota</taxon>
        <taxon>Pezizomycotina</taxon>
        <taxon>Dothideomycetes</taxon>
        <taxon>Dothideomycetes incertae sedis</taxon>
        <taxon>Coniosporium</taxon>
    </lineage>
</organism>
<name>A0ACC3DIL7_9PEZI</name>
<keyword evidence="2" id="KW-1185">Reference proteome</keyword>
<protein>
    <submittedName>
        <fullName evidence="1">Uncharacterized protein</fullName>
    </submittedName>
</protein>
<feature type="non-terminal residue" evidence="1">
    <location>
        <position position="142"/>
    </location>
</feature>
<sequence length="142" mass="14944">MASAADLQNLLRFLSQDAKVPLATALAKIKLLQAANLSTPELLSKSDVKALQPMFEDDKLAKQVISAAKRVSKKRGAGDGDAVPASPSKKRFKPAAGENLTPAAIEASLVLPEPVKDAEVLSQISFVTNRAPLVLAFGVTLL</sequence>
<reference evidence="1" key="1">
    <citation type="submission" date="2024-09" db="EMBL/GenBank/DDBJ databases">
        <title>Black Yeasts Isolated from many extreme environments.</title>
        <authorList>
            <person name="Coleine C."/>
            <person name="Stajich J.E."/>
            <person name="Selbmann L."/>
        </authorList>
    </citation>
    <scope>NUCLEOTIDE SEQUENCE</scope>
    <source>
        <strain evidence="1">CCFEE 5737</strain>
    </source>
</reference>